<dbReference type="GO" id="GO:0016491">
    <property type="term" value="F:oxidoreductase activity"/>
    <property type="evidence" value="ECO:0007669"/>
    <property type="project" value="InterPro"/>
</dbReference>
<name>A0A5N5IZL2_9FLAO</name>
<dbReference type="SUPFAM" id="SSF48056">
    <property type="entry name" value="Di-copper centre-containing domain"/>
    <property type="match status" value="1"/>
</dbReference>
<accession>A0A5N5IZL2</accession>
<dbReference type="GO" id="GO:0046872">
    <property type="term" value="F:metal ion binding"/>
    <property type="evidence" value="ECO:0007669"/>
    <property type="project" value="UniProtKB-KW"/>
</dbReference>
<dbReference type="OrthoDB" id="2874181at2"/>
<dbReference type="EMBL" id="VNIK02000001">
    <property type="protein sequence ID" value="KAB5492168.1"/>
    <property type="molecule type" value="Genomic_DNA"/>
</dbReference>
<dbReference type="PANTHER" id="PTHR11474">
    <property type="entry name" value="TYROSINASE FAMILY MEMBER"/>
    <property type="match status" value="1"/>
</dbReference>
<evidence type="ECO:0000313" key="6">
    <source>
        <dbReference type="EMBL" id="KAB5492168.1"/>
    </source>
</evidence>
<dbReference type="InterPro" id="IPR008922">
    <property type="entry name" value="Di-copper_centre_dom_sf"/>
</dbReference>
<dbReference type="InterPro" id="IPR026444">
    <property type="entry name" value="Secre_tail"/>
</dbReference>
<dbReference type="InterPro" id="IPR050316">
    <property type="entry name" value="Tyrosinase/Hemocyanin"/>
</dbReference>
<dbReference type="PANTHER" id="PTHR11474:SF126">
    <property type="entry name" value="TYROSINASE-LIKE PROTEIN TYR-1-RELATED"/>
    <property type="match status" value="1"/>
</dbReference>
<keyword evidence="3" id="KW-0732">Signal</keyword>
<dbReference type="Pfam" id="PF00264">
    <property type="entry name" value="Tyrosinase"/>
    <property type="match status" value="2"/>
</dbReference>
<feature type="domain" description="Tyrosinase copper-binding" evidence="5">
    <location>
        <begin position="202"/>
        <end position="213"/>
    </location>
</feature>
<dbReference type="NCBIfam" id="NF045639">
    <property type="entry name" value="GCX_COOH"/>
    <property type="match status" value="1"/>
</dbReference>
<dbReference type="Pfam" id="PF18962">
    <property type="entry name" value="Por_Secre_tail"/>
    <property type="match status" value="1"/>
</dbReference>
<evidence type="ECO:0000256" key="1">
    <source>
        <dbReference type="ARBA" id="ARBA00009928"/>
    </source>
</evidence>
<dbReference type="Gene3D" id="1.10.1280.10">
    <property type="entry name" value="Di-copper center containing domain from catechol oxidase"/>
    <property type="match status" value="2"/>
</dbReference>
<dbReference type="InterPro" id="IPR055015">
    <property type="entry name" value="GCX_COOH"/>
</dbReference>
<dbReference type="InterPro" id="IPR002227">
    <property type="entry name" value="Tyrosinase_Cu-bd"/>
</dbReference>
<sequence>MKKYFFYINAICYLFCLQVSFGQSIRKSFDEMTDYEITELVNAFYELRNGPDLFNDLAQFHAQFFNFDETADPTRLDLHFNLPDESEREIFLAWHRRQMFEMEQAVKEINPEISLAYWDSSEYQSPTDALWDEELLGSFNVNWNLRRNLASNGPLPTAQNISTLMAMDNFYEFSNELERRPVHRGAHVWTGGAMPTPLSPRDPVFYFHHSFVDKIWKDWEDMHGTSSYETTSMLRYDGTYVFDGETLPLVDPNDITDSRVYGVFYGEDGLAELDNYIVSNTYNPEEIFYYQFNIQAGNNFIVPAGTVARFKSVNEINLVPGFEALPGSSFEAIIDTENGGMMNRSFSKGAITRAKNPYPYSELINKPIVWEEGGDLLDDKPIILTAAPNPFTEKITVKLNKRTDCVIEVFNMMGMLIREEAFQNTDTMVIKNLYGLSSGFYVIRVTDANGEILVVKRIIKM</sequence>
<evidence type="ECO:0000313" key="7">
    <source>
        <dbReference type="Proteomes" id="UP000319204"/>
    </source>
</evidence>
<dbReference type="AlphaFoldDB" id="A0A5N5IZL2"/>
<proteinExistence type="inferred from homology"/>
<comment type="caution">
    <text evidence="6">The sequence shown here is derived from an EMBL/GenBank/DDBJ whole genome shotgun (WGS) entry which is preliminary data.</text>
</comment>
<evidence type="ECO:0000256" key="4">
    <source>
        <dbReference type="ARBA" id="ARBA00023008"/>
    </source>
</evidence>
<keyword evidence="7" id="KW-1185">Reference proteome</keyword>
<evidence type="ECO:0000259" key="5">
    <source>
        <dbReference type="PROSITE" id="PS00498"/>
    </source>
</evidence>
<dbReference type="Proteomes" id="UP000319204">
    <property type="component" value="Unassembled WGS sequence"/>
</dbReference>
<evidence type="ECO:0000256" key="2">
    <source>
        <dbReference type="ARBA" id="ARBA00022723"/>
    </source>
</evidence>
<dbReference type="NCBIfam" id="TIGR04183">
    <property type="entry name" value="Por_Secre_tail"/>
    <property type="match status" value="1"/>
</dbReference>
<reference evidence="6" key="1">
    <citation type="submission" date="2019-10" db="EMBL/GenBank/DDBJ databases">
        <title>Muricauda hadale sp. nov., a piezophilic bacterium isolated from hadopelagic water of the Mariana Trench.</title>
        <authorList>
            <person name="Wei Y."/>
        </authorList>
    </citation>
    <scope>NUCLEOTIDE SEQUENCE [LARGE SCALE GENOMIC DNA]</scope>
    <source>
        <strain evidence="6">MT-229</strain>
    </source>
</reference>
<gene>
    <name evidence="6" type="ORF">FOT42_000740</name>
</gene>
<keyword evidence="4" id="KW-0186">Copper</keyword>
<evidence type="ECO:0000256" key="3">
    <source>
        <dbReference type="ARBA" id="ARBA00022729"/>
    </source>
</evidence>
<organism evidence="6 7">
    <name type="scientific">Flagellimonas hadalis</name>
    <dbReference type="NCBI Taxonomy" id="2597517"/>
    <lineage>
        <taxon>Bacteria</taxon>
        <taxon>Pseudomonadati</taxon>
        <taxon>Bacteroidota</taxon>
        <taxon>Flavobacteriia</taxon>
        <taxon>Flavobacteriales</taxon>
        <taxon>Flavobacteriaceae</taxon>
        <taxon>Flagellimonas</taxon>
    </lineage>
</organism>
<protein>
    <submittedName>
        <fullName evidence="6">T9SS type A sorting domain-containing protein</fullName>
    </submittedName>
</protein>
<keyword evidence="2" id="KW-0479">Metal-binding</keyword>
<dbReference type="PROSITE" id="PS00498">
    <property type="entry name" value="TYROSINASE_2"/>
    <property type="match status" value="1"/>
</dbReference>
<comment type="similarity">
    <text evidence="1">Belongs to the tyrosinase family.</text>
</comment>